<evidence type="ECO:0000256" key="6">
    <source>
        <dbReference type="ARBA" id="ARBA00023077"/>
    </source>
</evidence>
<evidence type="ECO:0000256" key="8">
    <source>
        <dbReference type="ARBA" id="ARBA00023170"/>
    </source>
</evidence>
<evidence type="ECO:0000256" key="7">
    <source>
        <dbReference type="ARBA" id="ARBA00023136"/>
    </source>
</evidence>
<protein>
    <recommendedName>
        <fullName evidence="16">Outer membrane TonB-dependent transporter, utilization system for glycans and polysaccharides (PUL), SusC family</fullName>
    </recommendedName>
</protein>
<dbReference type="InterPro" id="IPR037066">
    <property type="entry name" value="Plug_dom_sf"/>
</dbReference>
<feature type="domain" description="TonB-dependent receptor-like beta-barrel" evidence="13">
    <location>
        <begin position="473"/>
        <end position="965"/>
    </location>
</feature>
<evidence type="ECO:0000256" key="4">
    <source>
        <dbReference type="ARBA" id="ARBA00022692"/>
    </source>
</evidence>
<dbReference type="Pfam" id="PF07715">
    <property type="entry name" value="Plug"/>
    <property type="match status" value="1"/>
</dbReference>
<dbReference type="InterPro" id="IPR036942">
    <property type="entry name" value="Beta-barrel_TonB_sf"/>
</dbReference>
<dbReference type="GO" id="GO:0030246">
    <property type="term" value="F:carbohydrate binding"/>
    <property type="evidence" value="ECO:0007669"/>
    <property type="project" value="InterPro"/>
</dbReference>
<dbReference type="GO" id="GO:0015344">
    <property type="term" value="F:siderophore uptake transmembrane transporter activity"/>
    <property type="evidence" value="ECO:0007669"/>
    <property type="project" value="TreeGrafter"/>
</dbReference>
<accession>A0A6J4LAU1</accession>
<sequence>MGNVVRSAVVVTLAAASWLSSPPPLRAQLPAPTSGSIEGRVTSTASGQPVGGAQVFVTGTTLGALTSPTGEYRIVGVPARQVELRTRLIGFAPETRAVAVTAGQTVRADFALRASALQLDAVVTTGTGGAVETKRLGNTIAIVKPPANAPVVTVSEVLQGREPGLVGLPSSGMTGEGSRIRIRGNASISQSNEPIILVDGIRINQAGGFGNNIARGGGSPSRLDDIDPSSIERVEVLKGAAAATLYGTEASNGVIQIFTKKGAAGRPVWSFGVEQIATEFPKGRLPVNAGFATTQGRADSLSVFYGRTIQPFEVIERRVVDEIVTTGRGQVYNGQVSGGSAAARYFVSGRHATENGPLASRLQGFSLPAQDAARRTQATANVEFLPRSNLRVSARSSYTGAFQETPSNSNDITGFVSQAYLAKPENANCTRAVQLDPAKAATQGVRSPGVCDGPGNPYGNGAFATVREGAQLRTRQDVQRFIGAFETQLTLPAELTLTAITGVDITAQRSSAQRPFGNAVDNQIAAAPNGSRTIDDLNDRQITVDGKARWNRKLADRLGMTLDAGVQGFFSRTINSGVSADNFPGPGLEVVSAGTVLTYPETFLSTVNGGVFGQAQFAIDDWIFPTIGGRYDYSSAFGEQAPGVFYPKVSLSVVPSDREWYRSSAVARVLPTLRLRGAIGRSGRQPGAFDQFTTFAPIAVANPTAANGLVPLNLGNEDLAPEVSTEAEAGFEAGVLGDRLGLSVTAWNRVVDDLLVPVQYAPSGGFLPTQLTNVGQMKARGLELQLTGTAISRPNFQLDLFANGAYLWQKITDLGGAAAIKVSAGGVRYRNFLREGYAPGALFGGAIIKSCAQRPAGRDYACLSGDQVPYDFNRDGVADTRAEALAFLAAVPRLGANAGVAALNPLQVDETPDPQNDPLDNYLGKPIPDWSGGFGGSMTIRKSWRLNTLFEYRAGNFTVTNLTTAFMNSLGIAQNSRATATLDARLRNPATTAEERLTDALTWANDLKALSPYDGLNQNESGDFIRWRELGLTYTAPRGLASRIGASDLGITVAVRNLALFTKYSGVDPESNQAGRGGNTGAGATVNQNFAEAVDVFGMPLQRRFSLAVRLGY</sequence>
<dbReference type="Pfam" id="PF13620">
    <property type="entry name" value="CarboxypepD_reg"/>
    <property type="match status" value="1"/>
</dbReference>
<evidence type="ECO:0000256" key="2">
    <source>
        <dbReference type="ARBA" id="ARBA00022448"/>
    </source>
</evidence>
<dbReference type="Gene3D" id="2.60.40.1120">
    <property type="entry name" value="Carboxypeptidase-like, regulatory domain"/>
    <property type="match status" value="1"/>
</dbReference>
<evidence type="ECO:0000259" key="14">
    <source>
        <dbReference type="Pfam" id="PF07715"/>
    </source>
</evidence>
<dbReference type="InterPro" id="IPR039426">
    <property type="entry name" value="TonB-dep_rcpt-like"/>
</dbReference>
<name>A0A6J4LAU1_9BACT</name>
<dbReference type="Pfam" id="PF00593">
    <property type="entry name" value="TonB_dep_Rec_b-barrel"/>
    <property type="match status" value="1"/>
</dbReference>
<dbReference type="GO" id="GO:0009279">
    <property type="term" value="C:cell outer membrane"/>
    <property type="evidence" value="ECO:0007669"/>
    <property type="project" value="UniProtKB-SubCell"/>
</dbReference>
<evidence type="ECO:0000259" key="13">
    <source>
        <dbReference type="Pfam" id="PF00593"/>
    </source>
</evidence>
<dbReference type="SUPFAM" id="SSF49452">
    <property type="entry name" value="Starch-binding domain-like"/>
    <property type="match status" value="1"/>
</dbReference>
<dbReference type="InterPro" id="IPR012910">
    <property type="entry name" value="Plug_dom"/>
</dbReference>
<dbReference type="Gene3D" id="2.40.170.20">
    <property type="entry name" value="TonB-dependent receptor, beta-barrel domain"/>
    <property type="match status" value="1"/>
</dbReference>
<feature type="signal peptide" evidence="12">
    <location>
        <begin position="1"/>
        <end position="27"/>
    </location>
</feature>
<feature type="domain" description="TonB-dependent receptor plug" evidence="14">
    <location>
        <begin position="149"/>
        <end position="254"/>
    </location>
</feature>
<evidence type="ECO:0000256" key="10">
    <source>
        <dbReference type="PROSITE-ProRule" id="PRU01360"/>
    </source>
</evidence>
<evidence type="ECO:0000256" key="9">
    <source>
        <dbReference type="ARBA" id="ARBA00023237"/>
    </source>
</evidence>
<keyword evidence="5 12" id="KW-0732">Signal</keyword>
<dbReference type="PROSITE" id="PS52016">
    <property type="entry name" value="TONB_DEPENDENT_REC_3"/>
    <property type="match status" value="1"/>
</dbReference>
<proteinExistence type="inferred from homology"/>
<dbReference type="NCBIfam" id="TIGR04056">
    <property type="entry name" value="OMP_RagA_SusC"/>
    <property type="match status" value="1"/>
</dbReference>
<dbReference type="AlphaFoldDB" id="A0A6J4LAU1"/>
<comment type="similarity">
    <text evidence="10 11">Belongs to the TonB-dependent receptor family.</text>
</comment>
<keyword evidence="6 11" id="KW-0798">TonB box</keyword>
<organism evidence="15">
    <name type="scientific">uncultured Gemmatimonadaceae bacterium</name>
    <dbReference type="NCBI Taxonomy" id="246130"/>
    <lineage>
        <taxon>Bacteria</taxon>
        <taxon>Pseudomonadati</taxon>
        <taxon>Gemmatimonadota</taxon>
        <taxon>Gemmatimonadia</taxon>
        <taxon>Gemmatimonadales</taxon>
        <taxon>Gemmatimonadaceae</taxon>
        <taxon>environmental samples</taxon>
    </lineage>
</organism>
<comment type="subcellular location">
    <subcellularLocation>
        <location evidence="1 10">Cell outer membrane</location>
        <topology evidence="1 10">Multi-pass membrane protein</topology>
    </subcellularLocation>
</comment>
<evidence type="ECO:0000313" key="15">
    <source>
        <dbReference type="EMBL" id="CAA9325896.1"/>
    </source>
</evidence>
<dbReference type="EMBL" id="CADCTX010000528">
    <property type="protein sequence ID" value="CAA9325896.1"/>
    <property type="molecule type" value="Genomic_DNA"/>
</dbReference>
<dbReference type="SUPFAM" id="SSF56935">
    <property type="entry name" value="Porins"/>
    <property type="match status" value="1"/>
</dbReference>
<evidence type="ECO:0008006" key="16">
    <source>
        <dbReference type="Google" id="ProtNLM"/>
    </source>
</evidence>
<evidence type="ECO:0000256" key="11">
    <source>
        <dbReference type="RuleBase" id="RU003357"/>
    </source>
</evidence>
<dbReference type="GO" id="GO:0044718">
    <property type="term" value="P:siderophore transmembrane transport"/>
    <property type="evidence" value="ECO:0007669"/>
    <property type="project" value="TreeGrafter"/>
</dbReference>
<keyword evidence="8" id="KW-0675">Receptor</keyword>
<dbReference type="PANTHER" id="PTHR30069">
    <property type="entry name" value="TONB-DEPENDENT OUTER MEMBRANE RECEPTOR"/>
    <property type="match status" value="1"/>
</dbReference>
<evidence type="ECO:0000256" key="12">
    <source>
        <dbReference type="SAM" id="SignalP"/>
    </source>
</evidence>
<dbReference type="InterPro" id="IPR000531">
    <property type="entry name" value="Beta-barrel_TonB"/>
</dbReference>
<evidence type="ECO:0000256" key="5">
    <source>
        <dbReference type="ARBA" id="ARBA00022729"/>
    </source>
</evidence>
<keyword evidence="2 10" id="KW-0813">Transport</keyword>
<dbReference type="PANTHER" id="PTHR30069:SF29">
    <property type="entry name" value="HEMOGLOBIN AND HEMOGLOBIN-HAPTOGLOBIN-BINDING PROTEIN 1-RELATED"/>
    <property type="match status" value="1"/>
</dbReference>
<dbReference type="Gene3D" id="2.170.130.10">
    <property type="entry name" value="TonB-dependent receptor, plug domain"/>
    <property type="match status" value="1"/>
</dbReference>
<keyword evidence="9 10" id="KW-0998">Cell outer membrane</keyword>
<dbReference type="InterPro" id="IPR023996">
    <property type="entry name" value="TonB-dep_OMP_SusC/RagA"/>
</dbReference>
<keyword evidence="7 10" id="KW-0472">Membrane</keyword>
<evidence type="ECO:0000256" key="3">
    <source>
        <dbReference type="ARBA" id="ARBA00022452"/>
    </source>
</evidence>
<keyword evidence="3 10" id="KW-1134">Transmembrane beta strand</keyword>
<keyword evidence="4 10" id="KW-0812">Transmembrane</keyword>
<reference evidence="15" key="1">
    <citation type="submission" date="2020-02" db="EMBL/GenBank/DDBJ databases">
        <authorList>
            <person name="Meier V. D."/>
        </authorList>
    </citation>
    <scope>NUCLEOTIDE SEQUENCE</scope>
    <source>
        <strain evidence="15">AVDCRST_MAG40</strain>
    </source>
</reference>
<evidence type="ECO:0000256" key="1">
    <source>
        <dbReference type="ARBA" id="ARBA00004571"/>
    </source>
</evidence>
<gene>
    <name evidence="15" type="ORF">AVDCRST_MAG40-1691</name>
</gene>
<feature type="chain" id="PRO_5027034221" description="Outer membrane TonB-dependent transporter, utilization system for glycans and polysaccharides (PUL), SusC family" evidence="12">
    <location>
        <begin position="28"/>
        <end position="1113"/>
    </location>
</feature>
<dbReference type="InterPro" id="IPR013784">
    <property type="entry name" value="Carb-bd-like_fold"/>
</dbReference>